<dbReference type="EMBL" id="JAYWVC010000245">
    <property type="protein sequence ID" value="MED7827555.1"/>
    <property type="molecule type" value="Genomic_DNA"/>
</dbReference>
<dbReference type="RefSeq" id="WP_329511933.1">
    <property type="nucleotide sequence ID" value="NZ_BAAAYZ010000152.1"/>
</dbReference>
<dbReference type="Pfam" id="PF02702">
    <property type="entry name" value="KdpD"/>
    <property type="match status" value="1"/>
</dbReference>
<dbReference type="Proteomes" id="UP001333996">
    <property type="component" value="Unassembled WGS sequence"/>
</dbReference>
<protein>
    <recommendedName>
        <fullName evidence="1">Signal transduction histidine kinase osmosensitive K+ channel sensor N-terminal domain-containing protein</fullName>
    </recommendedName>
</protein>
<reference evidence="2" key="1">
    <citation type="submission" date="2024-01" db="EMBL/GenBank/DDBJ databases">
        <title>First draft genome sequence data of TA4-1, the type strain of Gram-positive actinobacterium Streptomyces chiangmaiensis.</title>
        <authorList>
            <person name="Yasawong M."/>
            <person name="Nantapong N."/>
        </authorList>
    </citation>
    <scope>NUCLEOTIDE SEQUENCE</scope>
    <source>
        <strain evidence="2">TA4-1</strain>
    </source>
</reference>
<dbReference type="InterPro" id="IPR027417">
    <property type="entry name" value="P-loop_NTPase"/>
</dbReference>
<evidence type="ECO:0000313" key="2">
    <source>
        <dbReference type="EMBL" id="MED7827555.1"/>
    </source>
</evidence>
<name>A0ABU7FTX5_9ACTN</name>
<keyword evidence="3" id="KW-1185">Reference proteome</keyword>
<accession>A0ABU7FTX5</accession>
<proteinExistence type="predicted"/>
<dbReference type="Gene3D" id="3.40.50.300">
    <property type="entry name" value="P-loop containing nucleotide triphosphate hydrolases"/>
    <property type="match status" value="1"/>
</dbReference>
<sequence>MSHPADASMPQRGCDVPVAAAERFRVCLGMASRVGKTVAMLDEAARRAARRRDVVAGIVETHDRPADIVEAITGTRLHLLAGASTLRRLARLAGEAGIDVHIIARSTISAAAGPHSGQAWPEGSAVPTYAPDQGESAATVRWQDGWWNKCR</sequence>
<feature type="domain" description="Signal transduction histidine kinase osmosensitive K+ channel sensor N-terminal" evidence="1">
    <location>
        <begin position="23"/>
        <end position="66"/>
    </location>
</feature>
<organism evidence="2 3">
    <name type="scientific">Streptomyces chiangmaiensis</name>
    <dbReference type="NCBI Taxonomy" id="766497"/>
    <lineage>
        <taxon>Bacteria</taxon>
        <taxon>Bacillati</taxon>
        <taxon>Actinomycetota</taxon>
        <taxon>Actinomycetes</taxon>
        <taxon>Kitasatosporales</taxon>
        <taxon>Streptomycetaceae</taxon>
        <taxon>Streptomyces</taxon>
    </lineage>
</organism>
<dbReference type="InterPro" id="IPR003852">
    <property type="entry name" value="Sig_transdc_His_kinase_KdpD_N"/>
</dbReference>
<evidence type="ECO:0000259" key="1">
    <source>
        <dbReference type="Pfam" id="PF02702"/>
    </source>
</evidence>
<gene>
    <name evidence="2" type="ORF">VXC91_38105</name>
</gene>
<evidence type="ECO:0000313" key="3">
    <source>
        <dbReference type="Proteomes" id="UP001333996"/>
    </source>
</evidence>
<comment type="caution">
    <text evidence="2">The sequence shown here is derived from an EMBL/GenBank/DDBJ whole genome shotgun (WGS) entry which is preliminary data.</text>
</comment>